<keyword evidence="2" id="KW-0812">Transmembrane</keyword>
<organism evidence="4 5">
    <name type="scientific">Candidatus Paracaedimonas acanthamoebae</name>
    <dbReference type="NCBI Taxonomy" id="244581"/>
    <lineage>
        <taxon>Bacteria</taxon>
        <taxon>Pseudomonadati</taxon>
        <taxon>Pseudomonadota</taxon>
        <taxon>Alphaproteobacteria</taxon>
        <taxon>Holosporales</taxon>
        <taxon>Caedimonadaceae</taxon>
        <taxon>Candidatus Paracaedimonas</taxon>
    </lineage>
</organism>
<evidence type="ECO:0000256" key="2">
    <source>
        <dbReference type="SAM" id="Phobius"/>
    </source>
</evidence>
<feature type="compositionally biased region" description="Polar residues" evidence="1">
    <location>
        <begin position="93"/>
        <end position="113"/>
    </location>
</feature>
<accession>A0A8J7TTC6</accession>
<keyword evidence="2" id="KW-0472">Membrane</keyword>
<evidence type="ECO:0000313" key="4">
    <source>
        <dbReference type="EMBL" id="MBN9413246.1"/>
    </source>
</evidence>
<evidence type="ECO:0000313" key="5">
    <source>
        <dbReference type="Proteomes" id="UP000664414"/>
    </source>
</evidence>
<gene>
    <name evidence="4" type="ORF">J0H12_04910</name>
</gene>
<dbReference type="InterPro" id="IPR025698">
    <property type="entry name" value="2TM_dom"/>
</dbReference>
<reference evidence="4" key="1">
    <citation type="submission" date="2021-02" db="EMBL/GenBank/DDBJ databases">
        <title>Thiocyanate and organic carbon inputs drive convergent selection for specific autotrophic Afipia and Thiobacillus strains within complex microbiomes.</title>
        <authorList>
            <person name="Huddy R.J."/>
            <person name="Sachdeva R."/>
            <person name="Kadzinga F."/>
            <person name="Kantor R.S."/>
            <person name="Harrison S.T.L."/>
            <person name="Banfield J.F."/>
        </authorList>
    </citation>
    <scope>NUCLEOTIDE SEQUENCE</scope>
    <source>
        <strain evidence="4">SCN18_10_11_15_R4_P_38_20</strain>
    </source>
</reference>
<comment type="caution">
    <text evidence="4">The sequence shown here is derived from an EMBL/GenBank/DDBJ whole genome shotgun (WGS) entry which is preliminary data.</text>
</comment>
<feature type="domain" description="2TM" evidence="3">
    <location>
        <begin position="11"/>
        <end position="93"/>
    </location>
</feature>
<sequence>MTKQLTEIEIKARVKELRNFYVDLTLYGAVNLGLILIWAISGGGYFWPIWVIVGWGIGMALKAISLDMIPALADLFPFFAKTWEEQQIKRMMKSQSMAPSDASPKTTDTSPLTSEIKASIEKTVKNATPAKKAKASTPKGFKKTPPLKK</sequence>
<keyword evidence="2" id="KW-1133">Transmembrane helix</keyword>
<dbReference type="Proteomes" id="UP000664414">
    <property type="component" value="Unassembled WGS sequence"/>
</dbReference>
<dbReference type="AlphaFoldDB" id="A0A8J7TTC6"/>
<feature type="compositionally biased region" description="Basic residues" evidence="1">
    <location>
        <begin position="140"/>
        <end position="149"/>
    </location>
</feature>
<feature type="transmembrane region" description="Helical" evidence="2">
    <location>
        <begin position="20"/>
        <end position="39"/>
    </location>
</feature>
<evidence type="ECO:0000256" key="1">
    <source>
        <dbReference type="SAM" id="MobiDB-lite"/>
    </source>
</evidence>
<dbReference type="EMBL" id="JAFKGL010000019">
    <property type="protein sequence ID" value="MBN9413246.1"/>
    <property type="molecule type" value="Genomic_DNA"/>
</dbReference>
<feature type="transmembrane region" description="Helical" evidence="2">
    <location>
        <begin position="45"/>
        <end position="64"/>
    </location>
</feature>
<name>A0A8J7TTC6_9PROT</name>
<feature type="compositionally biased region" description="Low complexity" evidence="1">
    <location>
        <begin position="125"/>
        <end position="139"/>
    </location>
</feature>
<feature type="region of interest" description="Disordered" evidence="1">
    <location>
        <begin position="92"/>
        <end position="149"/>
    </location>
</feature>
<proteinExistence type="predicted"/>
<evidence type="ECO:0000259" key="3">
    <source>
        <dbReference type="Pfam" id="PF13239"/>
    </source>
</evidence>
<protein>
    <submittedName>
        <fullName evidence="4">2TM domain-containing protein</fullName>
    </submittedName>
</protein>
<dbReference type="Pfam" id="PF13239">
    <property type="entry name" value="2TM"/>
    <property type="match status" value="1"/>
</dbReference>